<dbReference type="STRING" id="5722.A2ENG5"/>
<dbReference type="PANTHER" id="PTHR24182:SF13">
    <property type="entry name" value="LD18443P"/>
    <property type="match status" value="1"/>
</dbReference>
<feature type="repeat" description="ANK" evidence="1">
    <location>
        <begin position="313"/>
        <end position="345"/>
    </location>
</feature>
<evidence type="ECO:0000256" key="1">
    <source>
        <dbReference type="PROSITE-ProRule" id="PRU00023"/>
    </source>
</evidence>
<dbReference type="OrthoDB" id="426293at2759"/>
<dbReference type="RefSeq" id="XP_001318058.1">
    <property type="nucleotide sequence ID" value="XM_001318023.1"/>
</dbReference>
<reference evidence="3" key="1">
    <citation type="submission" date="2006-10" db="EMBL/GenBank/DDBJ databases">
        <authorList>
            <person name="Amadeo P."/>
            <person name="Zhao Q."/>
            <person name="Wortman J."/>
            <person name="Fraser-Liggett C."/>
            <person name="Carlton J."/>
        </authorList>
    </citation>
    <scope>NUCLEOTIDE SEQUENCE</scope>
    <source>
        <strain evidence="3">G3</strain>
    </source>
</reference>
<dbReference type="PROSITE" id="PS50088">
    <property type="entry name" value="ANK_REPEAT"/>
    <property type="match status" value="6"/>
</dbReference>
<dbReference type="VEuPathDB" id="TrichDB:TVAGG3_0491130"/>
<dbReference type="Pfam" id="PF11929">
    <property type="entry name" value="DUF3447"/>
    <property type="match status" value="1"/>
</dbReference>
<evidence type="ECO:0000313" key="3">
    <source>
        <dbReference type="EMBL" id="EAY05835.1"/>
    </source>
</evidence>
<dbReference type="AlphaFoldDB" id="A2ENG5"/>
<feature type="domain" description="DUF3447" evidence="2">
    <location>
        <begin position="199"/>
        <end position="274"/>
    </location>
</feature>
<keyword evidence="4" id="KW-1185">Reference proteome</keyword>
<dbReference type="PANTHER" id="PTHR24182">
    <property type="entry name" value="ANKYRIN REPEAT AND SOCS BOX CONTAINING 4"/>
    <property type="match status" value="1"/>
</dbReference>
<gene>
    <name evidence="3" type="ORF">TVAG_202930</name>
</gene>
<reference evidence="3" key="2">
    <citation type="journal article" date="2007" name="Science">
        <title>Draft genome sequence of the sexually transmitted pathogen Trichomonas vaginalis.</title>
        <authorList>
            <person name="Carlton J.M."/>
            <person name="Hirt R.P."/>
            <person name="Silva J.C."/>
            <person name="Delcher A.L."/>
            <person name="Schatz M."/>
            <person name="Zhao Q."/>
            <person name="Wortman J.R."/>
            <person name="Bidwell S.L."/>
            <person name="Alsmark U.C.M."/>
            <person name="Besteiro S."/>
            <person name="Sicheritz-Ponten T."/>
            <person name="Noel C.J."/>
            <person name="Dacks J.B."/>
            <person name="Foster P.G."/>
            <person name="Simillion C."/>
            <person name="Van de Peer Y."/>
            <person name="Miranda-Saavedra D."/>
            <person name="Barton G.J."/>
            <person name="Westrop G.D."/>
            <person name="Mueller S."/>
            <person name="Dessi D."/>
            <person name="Fiori P.L."/>
            <person name="Ren Q."/>
            <person name="Paulsen I."/>
            <person name="Zhang H."/>
            <person name="Bastida-Corcuera F.D."/>
            <person name="Simoes-Barbosa A."/>
            <person name="Brown M.T."/>
            <person name="Hayes R.D."/>
            <person name="Mukherjee M."/>
            <person name="Okumura C.Y."/>
            <person name="Schneider R."/>
            <person name="Smith A.J."/>
            <person name="Vanacova S."/>
            <person name="Villalvazo M."/>
            <person name="Haas B.J."/>
            <person name="Pertea M."/>
            <person name="Feldblyum T.V."/>
            <person name="Utterback T.R."/>
            <person name="Shu C.L."/>
            <person name="Osoegawa K."/>
            <person name="de Jong P.J."/>
            <person name="Hrdy I."/>
            <person name="Horvathova L."/>
            <person name="Zubacova Z."/>
            <person name="Dolezal P."/>
            <person name="Malik S.B."/>
            <person name="Logsdon J.M. Jr."/>
            <person name="Henze K."/>
            <person name="Gupta A."/>
            <person name="Wang C.C."/>
            <person name="Dunne R.L."/>
            <person name="Upcroft J.A."/>
            <person name="Upcroft P."/>
            <person name="White O."/>
            <person name="Salzberg S.L."/>
            <person name="Tang P."/>
            <person name="Chiu C.-H."/>
            <person name="Lee Y.-S."/>
            <person name="Embley T.M."/>
            <person name="Coombs G.H."/>
            <person name="Mottram J.C."/>
            <person name="Tachezy J."/>
            <person name="Fraser-Liggett C.M."/>
            <person name="Johnson P.J."/>
        </authorList>
    </citation>
    <scope>NUCLEOTIDE SEQUENCE [LARGE SCALE GENOMIC DNA]</scope>
    <source>
        <strain evidence="3">G3</strain>
    </source>
</reference>
<dbReference type="Pfam" id="PF12796">
    <property type="entry name" value="Ank_2"/>
    <property type="match status" value="2"/>
</dbReference>
<dbReference type="PRINTS" id="PR01415">
    <property type="entry name" value="ANKYRIN"/>
</dbReference>
<proteinExistence type="predicted"/>
<feature type="repeat" description="ANK" evidence="1">
    <location>
        <begin position="412"/>
        <end position="444"/>
    </location>
</feature>
<dbReference type="EMBL" id="DS113439">
    <property type="protein sequence ID" value="EAY05835.1"/>
    <property type="molecule type" value="Genomic_DNA"/>
</dbReference>
<feature type="repeat" description="ANK" evidence="1">
    <location>
        <begin position="346"/>
        <end position="378"/>
    </location>
</feature>
<dbReference type="InParanoid" id="A2ENG5"/>
<dbReference type="Gene3D" id="1.25.40.20">
    <property type="entry name" value="Ankyrin repeat-containing domain"/>
    <property type="match status" value="4"/>
</dbReference>
<keyword evidence="1" id="KW-0040">ANK repeat</keyword>
<organism evidence="3 4">
    <name type="scientific">Trichomonas vaginalis (strain ATCC PRA-98 / G3)</name>
    <dbReference type="NCBI Taxonomy" id="412133"/>
    <lineage>
        <taxon>Eukaryota</taxon>
        <taxon>Metamonada</taxon>
        <taxon>Parabasalia</taxon>
        <taxon>Trichomonadida</taxon>
        <taxon>Trichomonadidae</taxon>
        <taxon>Trichomonas</taxon>
    </lineage>
</organism>
<dbReference type="InterPro" id="IPR036770">
    <property type="entry name" value="Ankyrin_rpt-contain_sf"/>
</dbReference>
<name>A2ENG5_TRIV3</name>
<dbReference type="SMART" id="SM00248">
    <property type="entry name" value="ANK"/>
    <property type="match status" value="9"/>
</dbReference>
<dbReference type="InterPro" id="IPR002110">
    <property type="entry name" value="Ankyrin_rpt"/>
</dbReference>
<feature type="repeat" description="ANK" evidence="1">
    <location>
        <begin position="379"/>
        <end position="411"/>
    </location>
</feature>
<evidence type="ECO:0000313" key="4">
    <source>
        <dbReference type="Proteomes" id="UP000001542"/>
    </source>
</evidence>
<dbReference type="VEuPathDB" id="TrichDB:TVAG_491290"/>
<dbReference type="SUPFAM" id="SSF140860">
    <property type="entry name" value="Pseudo ankyrin repeat-like"/>
    <property type="match status" value="1"/>
</dbReference>
<dbReference type="SUPFAM" id="SSF48403">
    <property type="entry name" value="Ankyrin repeat"/>
    <property type="match status" value="1"/>
</dbReference>
<dbReference type="eggNOG" id="KOG4177">
    <property type="taxonomic scope" value="Eukaryota"/>
</dbReference>
<evidence type="ECO:0000259" key="2">
    <source>
        <dbReference type="Pfam" id="PF11929"/>
    </source>
</evidence>
<feature type="repeat" description="ANK" evidence="1">
    <location>
        <begin position="479"/>
        <end position="511"/>
    </location>
</feature>
<feature type="repeat" description="ANK" evidence="1">
    <location>
        <begin position="445"/>
        <end position="478"/>
    </location>
</feature>
<dbReference type="Proteomes" id="UP000001542">
    <property type="component" value="Unassembled WGS sequence"/>
</dbReference>
<protein>
    <submittedName>
        <fullName evidence="3">Ankyrin repeat protein, putative</fullName>
    </submittedName>
</protein>
<dbReference type="PROSITE" id="PS50297">
    <property type="entry name" value="ANK_REP_REGION"/>
    <property type="match status" value="6"/>
</dbReference>
<dbReference type="InterPro" id="IPR020683">
    <property type="entry name" value="DUF3447"/>
</dbReference>
<sequence length="521" mass="59808">MSDKNIQQNKYGELRSICKYYIDAYIALYQLKTEKEEDLNSIYQMIKTELIESKKHLPQNIIRDILDMIPYNNCYTKSYLTLAKLISDEYQVTDISNVNPISNFLFYKEYGIKLNKSTNFAKINPENVDIHTENTIHKAIMYNEKEKFISFTEREGFDKDQILISKLYPSLYFSEKYTLLELCCYHGAVDCFKFLRTKFDSKITETCLHLSFLGGNPEIMSECLKYQKPDEYCMEYAIISHNIDFVTFLMNEYNEKINLQVCGIHKNLEAFLVYFDQTHASNECFIYSAMFNVPSLAEYFLSHGGNINEKDEFEHTALHYAAHNNNTEMVEFLISHGANISERDDESETALHIAAHYNCKETAELLIRFGADLSERDYDGQTALHYAAHYNFKEIANLLILHGASINERDSEGKTAFHTAAEYSSTEIAELLISHGANINEKDYNGKTALHCAACNNCPKETAEFLISHGAKINEKDGQGKIALHYAALKDSKETTEFLILHGANVNESYKYGKSALHYTA</sequence>
<accession>A2ENG5</accession>
<dbReference type="KEGG" id="tva:4763705"/>
<dbReference type="Pfam" id="PF00023">
    <property type="entry name" value="Ank"/>
    <property type="match status" value="1"/>
</dbReference>